<accession>A0A3M2S9M2</accession>
<dbReference type="InterPro" id="IPR008271">
    <property type="entry name" value="Ser/Thr_kinase_AS"/>
</dbReference>
<keyword evidence="2 3" id="KW-0040">ANK repeat</keyword>
<dbReference type="Gene3D" id="1.10.510.10">
    <property type="entry name" value="Transferase(Phosphotransferase) domain 1"/>
    <property type="match status" value="1"/>
</dbReference>
<dbReference type="InterPro" id="IPR000719">
    <property type="entry name" value="Prot_kinase_dom"/>
</dbReference>
<evidence type="ECO:0000259" key="4">
    <source>
        <dbReference type="PROSITE" id="PS50011"/>
    </source>
</evidence>
<dbReference type="SUPFAM" id="SSF56112">
    <property type="entry name" value="Protein kinase-like (PK-like)"/>
    <property type="match status" value="1"/>
</dbReference>
<evidence type="ECO:0000313" key="6">
    <source>
        <dbReference type="Proteomes" id="UP000277212"/>
    </source>
</evidence>
<dbReference type="Pfam" id="PF00023">
    <property type="entry name" value="Ank"/>
    <property type="match status" value="2"/>
</dbReference>
<proteinExistence type="predicted"/>
<dbReference type="CDD" id="cd00180">
    <property type="entry name" value="PKc"/>
    <property type="match status" value="1"/>
</dbReference>
<dbReference type="SMART" id="SM00220">
    <property type="entry name" value="S_TKc"/>
    <property type="match status" value="1"/>
</dbReference>
<dbReference type="STRING" id="2010991.A0A3M2S9M2"/>
<evidence type="ECO:0000256" key="3">
    <source>
        <dbReference type="PROSITE-ProRule" id="PRU00023"/>
    </source>
</evidence>
<comment type="caution">
    <text evidence="5">The sequence shown here is derived from an EMBL/GenBank/DDBJ whole genome shotgun (WGS) entry which is preliminary data.</text>
</comment>
<evidence type="ECO:0000256" key="2">
    <source>
        <dbReference type="ARBA" id="ARBA00023043"/>
    </source>
</evidence>
<dbReference type="GO" id="GO:0005737">
    <property type="term" value="C:cytoplasm"/>
    <property type="evidence" value="ECO:0007669"/>
    <property type="project" value="TreeGrafter"/>
</dbReference>
<dbReference type="SUPFAM" id="SSF48403">
    <property type="entry name" value="Ankyrin repeat"/>
    <property type="match status" value="2"/>
</dbReference>
<dbReference type="Proteomes" id="UP000277212">
    <property type="component" value="Unassembled WGS sequence"/>
</dbReference>
<evidence type="ECO:0000256" key="1">
    <source>
        <dbReference type="ARBA" id="ARBA00022737"/>
    </source>
</evidence>
<dbReference type="Pfam" id="PF00069">
    <property type="entry name" value="Pkinase"/>
    <property type="match status" value="1"/>
</dbReference>
<dbReference type="PROSITE" id="PS50088">
    <property type="entry name" value="ANK_REPEAT"/>
    <property type="match status" value="1"/>
</dbReference>
<reference evidence="5 6" key="1">
    <citation type="submission" date="2017-06" db="EMBL/GenBank/DDBJ databases">
        <title>Comparative genomic analysis of Ambrosia Fusariam Clade fungi.</title>
        <authorList>
            <person name="Stajich J.E."/>
            <person name="Carrillo J."/>
            <person name="Kijimoto T."/>
            <person name="Eskalen A."/>
            <person name="O'Donnell K."/>
            <person name="Kasson M."/>
        </authorList>
    </citation>
    <scope>NUCLEOTIDE SEQUENCE [LARGE SCALE GENOMIC DNA]</scope>
    <source>
        <strain evidence="5">UCR3666</strain>
    </source>
</reference>
<dbReference type="PROSITE" id="PS50297">
    <property type="entry name" value="ANK_REP_REGION"/>
    <property type="match status" value="1"/>
</dbReference>
<protein>
    <recommendedName>
        <fullName evidence="4">Protein kinase domain-containing protein</fullName>
    </recommendedName>
</protein>
<dbReference type="GO" id="GO:0005524">
    <property type="term" value="F:ATP binding"/>
    <property type="evidence" value="ECO:0007669"/>
    <property type="project" value="InterPro"/>
</dbReference>
<dbReference type="InterPro" id="IPR011009">
    <property type="entry name" value="Kinase-like_dom_sf"/>
</dbReference>
<gene>
    <name evidence="5" type="ORF">CDV36_006099</name>
</gene>
<dbReference type="OrthoDB" id="4062651at2759"/>
<dbReference type="EMBL" id="NKUJ01000089">
    <property type="protein sequence ID" value="RMJ14277.1"/>
    <property type="molecule type" value="Genomic_DNA"/>
</dbReference>
<dbReference type="InterPro" id="IPR002110">
    <property type="entry name" value="Ankyrin_rpt"/>
</dbReference>
<name>A0A3M2S9M2_9HYPO</name>
<dbReference type="AlphaFoldDB" id="A0A3M2S9M2"/>
<dbReference type="SMART" id="SM00248">
    <property type="entry name" value="ANK"/>
    <property type="match status" value="7"/>
</dbReference>
<dbReference type="PANTHER" id="PTHR24198">
    <property type="entry name" value="ANKYRIN REPEAT AND PROTEIN KINASE DOMAIN-CONTAINING PROTEIN"/>
    <property type="match status" value="1"/>
</dbReference>
<sequence length="1090" mass="120788">MEDRSESRLSSFAAYITELSAKSETFQSLILGNTDRDARFNKRNHPIADLSHILTVLDVPGPYDLNFDEGLISSGAQFIVQNSLIGSDEEPGTLYRVAAKTPKFMLDCQERLNLSADSVRRQVHDLVIEIAAMHHPRLRQHPSIVDMIGWGYTTSWHAAPFLALELAQGDLGGLVKEAGESMSFDDQRRIILDIASGLSAIHEIGIVHGDVKPENVLVFQEGGRWSAKLTDFGGGAVLPGKDVRGRGTVGWRAPELQRYHEYDEALNPELLWSIDIYSFGLICGFILCRPAGPSRGGEGERVLESALIHLEGQQGIPDMWRGIYQGLLGACLSQQPQDRPMDILTPLRDAETQMADMDSASQAGMTIQHATCDQEPQHQPVHIRSSQYSRRNWEIPELRGELARDFLSMYLNNESHVSPAQAFGVFMNRQYFILKRFRDTSTRDIYIRLLRTAALGGIMQARSLIFRYYEYFELVPDDHVEAHREEWTLASIATGDLAFSERTRSVNQRGFDDAMAKFHANGGYNRHYVHSKPALRSCINLDTRALQPGISTTEPLNEDGDYLSHVLASFRLPETLEILKTIVTPTTVNLVNAFGESLLYRACSCGATETVAFLLDLGADPTLRLGGDGPSCLHWLFVFHPEDIDQVADGLIGKGASVDVKTNHNHKMLYYPYRFPAGSPLHWAVEFSCSKATRALLRHGADPWLPNGIRQYIFSGMPPPVQPNSIDDCLIEPPILGPKDGSSALDLAVQNWDAGIVCLLLEYASPDTRASSSGIGVLHHLLAGDFRWISNISQIYCPVMRGCPVTRSSKLETTIEALLAFGFEIDSLCLAWDYLWGPETTCTALMLAVYMANMQVAEALLRAGADVNITGSGGQTAIMELGECYSEVELETEDYEFCKALQRQVMLLLLAHGARIDGRSNNGRSPILALAVGHHIGAVEVLLENGAMINDVPVKCGTRQNDRQFPVLYDLAHPTWAIARDIDLADMMRTYALPDLKQAVQINPDPAGMTILHSFVVRGFIESTGVLLETGINVNAVYEEVINGKVIPITPLDLLYQRWPNLIHDATRRLPKSGSYASHSFQVSVHEEAN</sequence>
<feature type="domain" description="Protein kinase" evidence="4">
    <location>
        <begin position="63"/>
        <end position="354"/>
    </location>
</feature>
<evidence type="ECO:0000313" key="5">
    <source>
        <dbReference type="EMBL" id="RMJ14277.1"/>
    </source>
</evidence>
<keyword evidence="1" id="KW-0677">Repeat</keyword>
<organism evidence="5 6">
    <name type="scientific">Fusarium kuroshium</name>
    <dbReference type="NCBI Taxonomy" id="2010991"/>
    <lineage>
        <taxon>Eukaryota</taxon>
        <taxon>Fungi</taxon>
        <taxon>Dikarya</taxon>
        <taxon>Ascomycota</taxon>
        <taxon>Pezizomycotina</taxon>
        <taxon>Sordariomycetes</taxon>
        <taxon>Hypocreomycetidae</taxon>
        <taxon>Hypocreales</taxon>
        <taxon>Nectriaceae</taxon>
        <taxon>Fusarium</taxon>
        <taxon>Fusarium solani species complex</taxon>
    </lineage>
</organism>
<dbReference type="Gene3D" id="1.25.40.20">
    <property type="entry name" value="Ankyrin repeat-containing domain"/>
    <property type="match status" value="3"/>
</dbReference>
<feature type="repeat" description="ANK" evidence="3">
    <location>
        <begin position="840"/>
        <end position="872"/>
    </location>
</feature>
<dbReference type="InterPro" id="IPR036770">
    <property type="entry name" value="Ankyrin_rpt-contain_sf"/>
</dbReference>
<keyword evidence="6" id="KW-1185">Reference proteome</keyword>
<dbReference type="PANTHER" id="PTHR24198:SF165">
    <property type="entry name" value="ANKYRIN REPEAT-CONTAINING PROTEIN-RELATED"/>
    <property type="match status" value="1"/>
</dbReference>
<dbReference type="PROSITE" id="PS50011">
    <property type="entry name" value="PROTEIN_KINASE_DOM"/>
    <property type="match status" value="1"/>
</dbReference>
<dbReference type="PROSITE" id="PS00108">
    <property type="entry name" value="PROTEIN_KINASE_ST"/>
    <property type="match status" value="1"/>
</dbReference>
<dbReference type="GO" id="GO:0004672">
    <property type="term" value="F:protein kinase activity"/>
    <property type="evidence" value="ECO:0007669"/>
    <property type="project" value="InterPro"/>
</dbReference>